<evidence type="ECO:0000256" key="1">
    <source>
        <dbReference type="SAM" id="MobiDB-lite"/>
    </source>
</evidence>
<feature type="compositionally biased region" description="Basic and acidic residues" evidence="1">
    <location>
        <begin position="30"/>
        <end position="40"/>
    </location>
</feature>
<protein>
    <submittedName>
        <fullName evidence="2">Uncharacterized protein</fullName>
    </submittedName>
</protein>
<accession>A0A9X7C691</accession>
<comment type="caution">
    <text evidence="2">The sequence shown here is derived from an EMBL/GenBank/DDBJ whole genome shotgun (WGS) entry which is preliminary data.</text>
</comment>
<dbReference type="EMBL" id="NUIQ01000343">
    <property type="protein sequence ID" value="PGO61156.1"/>
    <property type="molecule type" value="Genomic_DNA"/>
</dbReference>
<name>A0A9X7C691_BACCE</name>
<dbReference type="Proteomes" id="UP000223834">
    <property type="component" value="Unassembled WGS sequence"/>
</dbReference>
<gene>
    <name evidence="2" type="ORF">CN980_29655</name>
</gene>
<feature type="non-terminal residue" evidence="2">
    <location>
        <position position="1"/>
    </location>
</feature>
<evidence type="ECO:0000313" key="2">
    <source>
        <dbReference type="EMBL" id="PGO61156.1"/>
    </source>
</evidence>
<sequence length="137" mass="15605">LISLQDHRQEEQEDPEQNEQDMPEQQLARLDPEELEKAMETAEEAGAIDTENQDQDREYASLGEFTDTTPLEENLEELPHLDIPQEHISDDIVPNDPVALDENVIPEIMLEQIGTEGVIYPQDTDIDVESPIQENIT</sequence>
<feature type="compositionally biased region" description="Basic and acidic residues" evidence="1">
    <location>
        <begin position="1"/>
        <end position="10"/>
    </location>
</feature>
<proteinExistence type="predicted"/>
<feature type="non-terminal residue" evidence="2">
    <location>
        <position position="137"/>
    </location>
</feature>
<reference evidence="2 3" key="1">
    <citation type="submission" date="2017-09" db="EMBL/GenBank/DDBJ databases">
        <title>Large-scale bioinformatics analysis of Bacillus genomes uncovers conserved roles of natural products in bacterial physiology.</title>
        <authorList>
            <consortium name="Agbiome Team Llc"/>
            <person name="Bleich R.M."/>
            <person name="Grubbs K.J."/>
            <person name="Santa Maria K.C."/>
            <person name="Allen S.E."/>
            <person name="Farag S."/>
            <person name="Shank E.A."/>
            <person name="Bowers A."/>
        </authorList>
    </citation>
    <scope>NUCLEOTIDE SEQUENCE [LARGE SCALE GENOMIC DNA]</scope>
    <source>
        <strain evidence="2 3">AFS049141</strain>
    </source>
</reference>
<dbReference type="AlphaFoldDB" id="A0A9X7C691"/>
<evidence type="ECO:0000313" key="3">
    <source>
        <dbReference type="Proteomes" id="UP000223834"/>
    </source>
</evidence>
<feature type="region of interest" description="Disordered" evidence="1">
    <location>
        <begin position="1"/>
        <end position="56"/>
    </location>
</feature>
<organism evidence="2 3">
    <name type="scientific">Bacillus cereus</name>
    <dbReference type="NCBI Taxonomy" id="1396"/>
    <lineage>
        <taxon>Bacteria</taxon>
        <taxon>Bacillati</taxon>
        <taxon>Bacillota</taxon>
        <taxon>Bacilli</taxon>
        <taxon>Bacillales</taxon>
        <taxon>Bacillaceae</taxon>
        <taxon>Bacillus</taxon>
        <taxon>Bacillus cereus group</taxon>
    </lineage>
</organism>
<feature type="compositionally biased region" description="Acidic residues" evidence="1">
    <location>
        <begin position="11"/>
        <end position="22"/>
    </location>
</feature>